<feature type="region of interest" description="Disordered" evidence="1">
    <location>
        <begin position="66"/>
        <end position="105"/>
    </location>
</feature>
<accession>A0A2G5BEU9</accession>
<reference evidence="3 4" key="1">
    <citation type="journal article" date="2015" name="Genome Biol. Evol.">
        <title>Phylogenomic analyses indicate that early fungi evolved digesting cell walls of algal ancestors of land plants.</title>
        <authorList>
            <person name="Chang Y."/>
            <person name="Wang S."/>
            <person name="Sekimoto S."/>
            <person name="Aerts A.L."/>
            <person name="Choi C."/>
            <person name="Clum A."/>
            <person name="LaButti K.M."/>
            <person name="Lindquist E.A."/>
            <person name="Yee Ngan C."/>
            <person name="Ohm R.A."/>
            <person name="Salamov A.A."/>
            <person name="Grigoriev I.V."/>
            <person name="Spatafora J.W."/>
            <person name="Berbee M.L."/>
        </authorList>
    </citation>
    <scope>NUCLEOTIDE SEQUENCE [LARGE SCALE GENOMIC DNA]</scope>
    <source>
        <strain evidence="3 4">NRRL 1564</strain>
    </source>
</reference>
<keyword evidence="4" id="KW-1185">Reference proteome</keyword>
<keyword evidence="2" id="KW-0732">Signal</keyword>
<feature type="signal peptide" evidence="2">
    <location>
        <begin position="1"/>
        <end position="19"/>
    </location>
</feature>
<dbReference type="EMBL" id="KZ303495">
    <property type="protein sequence ID" value="PIA17237.1"/>
    <property type="molecule type" value="Genomic_DNA"/>
</dbReference>
<evidence type="ECO:0000256" key="1">
    <source>
        <dbReference type="SAM" id="MobiDB-lite"/>
    </source>
</evidence>
<dbReference type="Proteomes" id="UP000242474">
    <property type="component" value="Unassembled WGS sequence"/>
</dbReference>
<feature type="compositionally biased region" description="Gly residues" evidence="1">
    <location>
        <begin position="69"/>
        <end position="105"/>
    </location>
</feature>
<sequence>MKFTIAITTLATILSSSIATPLVAPWPAVPAPHPAYAAPVAPAPLPPIIGTHVPLSPHVLPIPSRPVGVPGGPGGGFPAGPGNGNGGGAGNGNGNSGGGSGSGSNSGDGICGLAPSQVAALTPLLKKLGLADTGNEIKKLVDNIVFGVGDILESDSITNLLKTVDNIVDSLGLGGLDAKPAVDEVVSVLRNQLPCVLNTLIPLP</sequence>
<evidence type="ECO:0000256" key="2">
    <source>
        <dbReference type="SAM" id="SignalP"/>
    </source>
</evidence>
<gene>
    <name evidence="3" type="ORF">COEREDRAFT_7596</name>
</gene>
<dbReference type="AlphaFoldDB" id="A0A2G5BEU9"/>
<feature type="chain" id="PRO_5013592750" evidence="2">
    <location>
        <begin position="20"/>
        <end position="204"/>
    </location>
</feature>
<evidence type="ECO:0000313" key="4">
    <source>
        <dbReference type="Proteomes" id="UP000242474"/>
    </source>
</evidence>
<organism evidence="3 4">
    <name type="scientific">Coemansia reversa (strain ATCC 12441 / NRRL 1564)</name>
    <dbReference type="NCBI Taxonomy" id="763665"/>
    <lineage>
        <taxon>Eukaryota</taxon>
        <taxon>Fungi</taxon>
        <taxon>Fungi incertae sedis</taxon>
        <taxon>Zoopagomycota</taxon>
        <taxon>Kickxellomycotina</taxon>
        <taxon>Kickxellomycetes</taxon>
        <taxon>Kickxellales</taxon>
        <taxon>Kickxellaceae</taxon>
        <taxon>Coemansia</taxon>
    </lineage>
</organism>
<protein>
    <submittedName>
        <fullName evidence="3">Uncharacterized protein</fullName>
    </submittedName>
</protein>
<name>A0A2G5BEU9_COERN</name>
<evidence type="ECO:0000313" key="3">
    <source>
        <dbReference type="EMBL" id="PIA17237.1"/>
    </source>
</evidence>
<dbReference type="STRING" id="763665.A0A2G5BEU9"/>
<proteinExistence type="predicted"/>
<dbReference type="OrthoDB" id="5583205at2759"/>